<reference evidence="1" key="1">
    <citation type="submission" date="2023-07" db="EMBL/GenBank/DDBJ databases">
        <title>Chromosome-level genome assembly of Artemia franciscana.</title>
        <authorList>
            <person name="Jo E."/>
        </authorList>
    </citation>
    <scope>NUCLEOTIDE SEQUENCE</scope>
    <source>
        <tissue evidence="1">Whole body</tissue>
    </source>
</reference>
<evidence type="ECO:0000313" key="2">
    <source>
        <dbReference type="Proteomes" id="UP001187531"/>
    </source>
</evidence>
<name>A0AA88H0V4_ARTSF</name>
<proteinExistence type="predicted"/>
<comment type="caution">
    <text evidence="1">The sequence shown here is derived from an EMBL/GenBank/DDBJ whole genome shotgun (WGS) entry which is preliminary data.</text>
</comment>
<sequence>VGACCVQLIDACGRCCGRFGNCLAQQTADISTSAPLDFRMNLKRFDLDHLNAAIRDAGVWWKKLTGSHAPPGPLHKGVFHRITWSCPLK</sequence>
<dbReference type="EMBL" id="JAVRJZ010002914">
    <property type="protein sequence ID" value="KAK2701620.1"/>
    <property type="molecule type" value="Genomic_DNA"/>
</dbReference>
<accession>A0AA88H0V4</accession>
<organism evidence="1 2">
    <name type="scientific">Artemia franciscana</name>
    <name type="common">Brine shrimp</name>
    <name type="synonym">Artemia sanfranciscana</name>
    <dbReference type="NCBI Taxonomy" id="6661"/>
    <lineage>
        <taxon>Eukaryota</taxon>
        <taxon>Metazoa</taxon>
        <taxon>Ecdysozoa</taxon>
        <taxon>Arthropoda</taxon>
        <taxon>Crustacea</taxon>
        <taxon>Branchiopoda</taxon>
        <taxon>Anostraca</taxon>
        <taxon>Artemiidae</taxon>
        <taxon>Artemia</taxon>
    </lineage>
</organism>
<keyword evidence="2" id="KW-1185">Reference proteome</keyword>
<dbReference type="AlphaFoldDB" id="A0AA88H0V4"/>
<protein>
    <submittedName>
        <fullName evidence="1">Uncharacterized protein</fullName>
    </submittedName>
</protein>
<evidence type="ECO:0000313" key="1">
    <source>
        <dbReference type="EMBL" id="KAK2701620.1"/>
    </source>
</evidence>
<feature type="non-terminal residue" evidence="1">
    <location>
        <position position="1"/>
    </location>
</feature>
<gene>
    <name evidence="1" type="ORF">QYM36_019737</name>
</gene>
<feature type="non-terminal residue" evidence="1">
    <location>
        <position position="89"/>
    </location>
</feature>
<dbReference type="Proteomes" id="UP001187531">
    <property type="component" value="Unassembled WGS sequence"/>
</dbReference>